<dbReference type="InterPro" id="IPR001932">
    <property type="entry name" value="PPM-type_phosphatase-like_dom"/>
</dbReference>
<comment type="caution">
    <text evidence="4">The sequence shown here is derived from an EMBL/GenBank/DDBJ whole genome shotgun (WGS) entry which is preliminary data.</text>
</comment>
<dbReference type="SMART" id="SM00331">
    <property type="entry name" value="PP2C_SIG"/>
    <property type="match status" value="1"/>
</dbReference>
<dbReference type="InterPro" id="IPR029016">
    <property type="entry name" value="GAF-like_dom_sf"/>
</dbReference>
<feature type="transmembrane region" description="Helical" evidence="2">
    <location>
        <begin position="175"/>
        <end position="193"/>
    </location>
</feature>
<keyword evidence="2" id="KW-0472">Membrane</keyword>
<feature type="transmembrane region" description="Helical" evidence="2">
    <location>
        <begin position="107"/>
        <end position="126"/>
    </location>
</feature>
<gene>
    <name evidence="4" type="ORF">C3F09_03450</name>
</gene>
<dbReference type="AlphaFoldDB" id="A0A855XAD9"/>
<organism evidence="4 5">
    <name type="scientific">candidate division GN15 bacterium</name>
    <dbReference type="NCBI Taxonomy" id="2072418"/>
    <lineage>
        <taxon>Bacteria</taxon>
        <taxon>candidate division GN15</taxon>
    </lineage>
</organism>
<evidence type="ECO:0000259" key="3">
    <source>
        <dbReference type="SMART" id="SM00331"/>
    </source>
</evidence>
<name>A0A855XAD9_9BACT</name>
<evidence type="ECO:0000313" key="4">
    <source>
        <dbReference type="EMBL" id="PWB74757.1"/>
    </source>
</evidence>
<reference evidence="4 5" key="1">
    <citation type="journal article" date="2018" name="ISME J.">
        <title>A methanotrophic archaeon couples anaerobic oxidation of methane to Fe(III) reduction.</title>
        <authorList>
            <person name="Cai C."/>
            <person name="Leu A.O."/>
            <person name="Xie G.J."/>
            <person name="Guo J."/>
            <person name="Feng Y."/>
            <person name="Zhao J.X."/>
            <person name="Tyson G.W."/>
            <person name="Yuan Z."/>
            <person name="Hu S."/>
        </authorList>
    </citation>
    <scope>NUCLEOTIDE SEQUENCE [LARGE SCALE GENOMIC DNA]</scope>
    <source>
        <strain evidence="4">FeB_12</strain>
    </source>
</reference>
<keyword evidence="1" id="KW-0378">Hydrolase</keyword>
<dbReference type="SUPFAM" id="SSF81606">
    <property type="entry name" value="PP2C-like"/>
    <property type="match status" value="1"/>
</dbReference>
<dbReference type="Gene3D" id="3.60.40.10">
    <property type="entry name" value="PPM-type phosphatase domain"/>
    <property type="match status" value="1"/>
</dbReference>
<evidence type="ECO:0000256" key="1">
    <source>
        <dbReference type="ARBA" id="ARBA00022801"/>
    </source>
</evidence>
<dbReference type="PANTHER" id="PTHR43156:SF2">
    <property type="entry name" value="STAGE II SPORULATION PROTEIN E"/>
    <property type="match status" value="1"/>
</dbReference>
<dbReference type="Gene3D" id="3.30.450.40">
    <property type="match status" value="1"/>
</dbReference>
<evidence type="ECO:0000313" key="5">
    <source>
        <dbReference type="Proteomes" id="UP000250918"/>
    </source>
</evidence>
<dbReference type="InterPro" id="IPR052016">
    <property type="entry name" value="Bact_Sigma-Reg"/>
</dbReference>
<dbReference type="Pfam" id="PF07228">
    <property type="entry name" value="SpoIIE"/>
    <property type="match status" value="1"/>
</dbReference>
<protein>
    <recommendedName>
        <fullName evidence="3">PPM-type phosphatase domain-containing protein</fullName>
    </recommendedName>
</protein>
<feature type="transmembrane region" description="Helical" evidence="2">
    <location>
        <begin position="12"/>
        <end position="32"/>
    </location>
</feature>
<dbReference type="GO" id="GO:0016791">
    <property type="term" value="F:phosphatase activity"/>
    <property type="evidence" value="ECO:0007669"/>
    <property type="project" value="TreeGrafter"/>
</dbReference>
<dbReference type="EMBL" id="PQAP01000023">
    <property type="protein sequence ID" value="PWB74757.1"/>
    <property type="molecule type" value="Genomic_DNA"/>
</dbReference>
<dbReference type="InterPro" id="IPR036457">
    <property type="entry name" value="PPM-type-like_dom_sf"/>
</dbReference>
<dbReference type="PANTHER" id="PTHR43156">
    <property type="entry name" value="STAGE II SPORULATION PROTEIN E-RELATED"/>
    <property type="match status" value="1"/>
</dbReference>
<feature type="transmembrane region" description="Helical" evidence="2">
    <location>
        <begin position="38"/>
        <end position="55"/>
    </location>
</feature>
<keyword evidence="2" id="KW-1133">Transmembrane helix</keyword>
<accession>A0A855XAD9</accession>
<dbReference type="SUPFAM" id="SSF55781">
    <property type="entry name" value="GAF domain-like"/>
    <property type="match status" value="1"/>
</dbReference>
<feature type="transmembrane region" description="Helical" evidence="2">
    <location>
        <begin position="138"/>
        <end position="155"/>
    </location>
</feature>
<feature type="domain" description="PPM-type phosphatase" evidence="3">
    <location>
        <begin position="394"/>
        <end position="611"/>
    </location>
</feature>
<sequence length="621" mass="68946">IKIDPTSEGFATLILKPFSTILTWVLLLIGAIRSYEKAVFGVFNIVYCVAAGYFLESGMRMLREPRLVSRTRTVLWGLRIGVGLFALGLIGQILFSKHLPAGSQTALQLLGALIGAGVLAYAIIRYQFLDVQLVFRQSFLYTVAMALLVGIYVVLGVRFKELLAPAFGERAEMVSYAIIIVLLLLFQPISSWLDNVIRSMFMRTRTDYRYIVERFSRQIISVFDPKQLRQNIEETLKTALLVDNVYFVLYDDSIGEYALLPNDGKSRGTVIERDDLMLRGINLLDAPTNYGSLSAYEENSPLAATLRDQKVKVIMPMKDSKHLLGFLALTGKAAGYSYSAEDYNLLGVLGNQMVSALTNARLYVESLERVRLQEEVAMARQIQLDLLPAEPPKLPCSSVFAQSIPSRTVGGDFYDFIPIEGGVKWGMVIADASGKGMPAALMMAQIQAMIRSEVNNGSSIPAMLRNVNRQVVQGSSADKFVTLFYGELDTRTCLFTYANAGHNYPILVRADGKIELLETGGPILGAFPNLEFGSATVQLRTGDLLFFFTDGLSEAMNADEMEYGEERIRSFLVDCRNDHPELVVQKIMDDVKSFDPSSPPQDDTTVIALKMVDYARGMNVR</sequence>
<keyword evidence="2" id="KW-0812">Transmembrane</keyword>
<feature type="transmembrane region" description="Helical" evidence="2">
    <location>
        <begin position="76"/>
        <end position="95"/>
    </location>
</feature>
<evidence type="ECO:0000256" key="2">
    <source>
        <dbReference type="SAM" id="Phobius"/>
    </source>
</evidence>
<dbReference type="Proteomes" id="UP000250918">
    <property type="component" value="Unassembled WGS sequence"/>
</dbReference>
<proteinExistence type="predicted"/>
<feature type="non-terminal residue" evidence="4">
    <location>
        <position position="1"/>
    </location>
</feature>